<sequence length="743" mass="83652">MESIYAIAFGLGLRAVLTFATHRDFKIEGPLVGLWEGVVTLHFMKKMPSSFDPYIAWGVRMFIDFLVTESVSRMVLVIIWSGLGMVLADVAPSIWFDVGLHRPWRRIRRDLYTLYSMTPNMPQIIPRARVVRFSRSGSSIDIIPSLTQSRSRSRSSRLSYPEIERDEPRSTISDANPPESVIEERTEPTSVTRRRVATPSQYTTGYTTVSDVESVARVSRTPSAASASIPASATSTPLVPTVRTRRATVYHHEPVSGTEGSRTGVLSASASVTEDEEEEGDDLDVDNLSSIFSSKPSTQGTPEQRDWDLESSIESAPEIDAEEEVAIAQQHDLAASAAVAAAARAAKKDEEEPTPRARPMYLPPTPSDSAAKWELSYVKDDVVLPPPAATLQQIPDDDAEDWDRATTVSKSSSKAGDKDREKERERRRAERRAEREKERQRIKQKAKEKAKEQEENDDIPPPTPAKDDLPPKYRKSSSTLSRNTQTQTLTQHTPMSTNSLGLETAPEELPLGVSTAAAAATAVGGLDSDWKLETPVSQDNIRHDQYNDPHRDDATNTLFGGDDDDMYLDEETSRIRREEYFREAGSAVGGYEQRDSRDFNAFLQEQEEEEERRKFEKEKEDERRKKEERREKRRLKKEAEAKKAKEEEEAKAAAEAEAARQVEEARLAKEAEVARLAAEEAEKKRVQAEEEERRRLAQEAAEKRRQEEEAEAEKNRLEAEEAEKARVAAEEAERERRKPKGNV</sequence>
<gene>
    <name evidence="2" type="ORF">H1R20_g14614</name>
</gene>
<feature type="region of interest" description="Disordered" evidence="1">
    <location>
        <begin position="540"/>
        <end position="566"/>
    </location>
</feature>
<feature type="region of interest" description="Disordered" evidence="1">
    <location>
        <begin position="337"/>
        <end position="369"/>
    </location>
</feature>
<feature type="region of interest" description="Disordered" evidence="1">
    <location>
        <begin position="388"/>
        <end position="508"/>
    </location>
</feature>
<feature type="compositionally biased region" description="Basic and acidic residues" evidence="1">
    <location>
        <begin position="346"/>
        <end position="355"/>
    </location>
</feature>
<reference evidence="2" key="1">
    <citation type="submission" date="2022-06" db="EMBL/GenBank/DDBJ databases">
        <title>Genome Sequence of Candolleomyces eurysporus.</title>
        <authorList>
            <person name="Buettner E."/>
        </authorList>
    </citation>
    <scope>NUCLEOTIDE SEQUENCE</scope>
    <source>
        <strain evidence="2">VTCC 930004</strain>
    </source>
</reference>
<feature type="compositionally biased region" description="Basic and acidic residues" evidence="1">
    <location>
        <begin position="540"/>
        <end position="554"/>
    </location>
</feature>
<feature type="compositionally biased region" description="Polar residues" evidence="1">
    <location>
        <begin position="287"/>
        <end position="302"/>
    </location>
</feature>
<feature type="compositionally biased region" description="Acidic residues" evidence="1">
    <location>
        <begin position="273"/>
        <end position="285"/>
    </location>
</feature>
<evidence type="ECO:0000256" key="1">
    <source>
        <dbReference type="SAM" id="MobiDB-lite"/>
    </source>
</evidence>
<organism evidence="2 3">
    <name type="scientific">Candolleomyces eurysporus</name>
    <dbReference type="NCBI Taxonomy" id="2828524"/>
    <lineage>
        <taxon>Eukaryota</taxon>
        <taxon>Fungi</taxon>
        <taxon>Dikarya</taxon>
        <taxon>Basidiomycota</taxon>
        <taxon>Agaricomycotina</taxon>
        <taxon>Agaricomycetes</taxon>
        <taxon>Agaricomycetidae</taxon>
        <taxon>Agaricales</taxon>
        <taxon>Agaricineae</taxon>
        <taxon>Psathyrellaceae</taxon>
        <taxon>Candolleomyces</taxon>
    </lineage>
</organism>
<comment type="caution">
    <text evidence="2">The sequence shown here is derived from an EMBL/GenBank/DDBJ whole genome shotgun (WGS) entry which is preliminary data.</text>
</comment>
<keyword evidence="3" id="KW-1185">Reference proteome</keyword>
<feature type="region of interest" description="Disordered" evidence="1">
    <location>
        <begin position="251"/>
        <end position="314"/>
    </location>
</feature>
<feature type="region of interest" description="Disordered" evidence="1">
    <location>
        <begin position="144"/>
        <end position="199"/>
    </location>
</feature>
<feature type="compositionally biased region" description="Basic and acidic residues" evidence="1">
    <location>
        <begin position="637"/>
        <end position="736"/>
    </location>
</feature>
<accession>A0A9W8ITB0</accession>
<dbReference type="EMBL" id="JANBPK010001488">
    <property type="protein sequence ID" value="KAJ2922497.1"/>
    <property type="molecule type" value="Genomic_DNA"/>
</dbReference>
<dbReference type="OrthoDB" id="3231855at2759"/>
<feature type="non-terminal residue" evidence="2">
    <location>
        <position position="743"/>
    </location>
</feature>
<feature type="region of interest" description="Disordered" evidence="1">
    <location>
        <begin position="583"/>
        <end position="743"/>
    </location>
</feature>
<evidence type="ECO:0000313" key="2">
    <source>
        <dbReference type="EMBL" id="KAJ2922497.1"/>
    </source>
</evidence>
<feature type="compositionally biased region" description="Basic and acidic residues" evidence="1">
    <location>
        <begin position="611"/>
        <end position="630"/>
    </location>
</feature>
<proteinExistence type="predicted"/>
<dbReference type="AlphaFoldDB" id="A0A9W8ITB0"/>
<dbReference type="Proteomes" id="UP001140091">
    <property type="component" value="Unassembled WGS sequence"/>
</dbReference>
<feature type="compositionally biased region" description="Polar residues" evidence="1">
    <location>
        <begin position="476"/>
        <end position="501"/>
    </location>
</feature>
<feature type="compositionally biased region" description="Basic and acidic residues" evidence="1">
    <location>
        <begin position="415"/>
        <end position="453"/>
    </location>
</feature>
<protein>
    <submittedName>
        <fullName evidence="2">Uncharacterized protein</fullName>
    </submittedName>
</protein>
<name>A0A9W8ITB0_9AGAR</name>
<evidence type="ECO:0000313" key="3">
    <source>
        <dbReference type="Proteomes" id="UP001140091"/>
    </source>
</evidence>
<feature type="compositionally biased region" description="Polar residues" evidence="1">
    <location>
        <begin position="258"/>
        <end position="272"/>
    </location>
</feature>